<keyword evidence="4" id="KW-1185">Reference proteome</keyword>
<dbReference type="EMBL" id="LEKV01003414">
    <property type="protein sequence ID" value="KVH99749.1"/>
    <property type="molecule type" value="Genomic_DNA"/>
</dbReference>
<sequence length="740" mass="83625">MLKNRSSPSLQFLPTAAAMSLRPSSSYRGGRNQWRGRGFSNRPYAPVTDNIVNGNDDPNREFRPDCNPRPPRFRFRPNSDPPFNQNQSFQPRGQPPPPYLNPNQQFAPPPLYNQNQQFWRHGQPQPHFNPNQQFRPPPLYNQGQQQPSFDQNQQFRPQGQPPQPFGQFRPQQRSRQRPSKPLDYRNWEYAKPGPPPSCERFTVLSYNILADYLAINHRGKLYFHIPRHVLDWEFRKKNIMFELGLWSADILCFQEVDKFQDLEEDLKIRGYSGIWKMRTGEPVDGCAIFWRSSRFKLLHEEAIEFNKFGMRDNVAQICVLESLNEKCSAGSPPPACSEGHNKVIICNIHVLYNPRRGEIKLGQVRVLLDRAFATSKLWDDAPVVLCGDFNSTPKSSLYNFISEQKLDVSELPRNMISGQMSAEIPHKRPFTNTIRHHTYFCRTQSTDNATQSPRRVDNQEVHKEEAGIKGDSTCSMSSQPECISDMPDLSASSLTDTMHEDKKTVPQLEAKEESEGNAANCTSESLENVPADAIGDGISLSEDHILVDETILTTSPDEPLEAVEDVSVGEDSVSFLSALHGPDGSDFVDDNETSEAELSLGTPDILDGSFSTGNEAFVQKPAYDPSGWTPMEIEAATGSSECTTMEHPLTLRSTYSEVKDYSGTRDSNGEPQVTSYHRGFQGTVDYIWRSKGLQTVKVLAPIPKHAMQWTPGFPTKRWGSDHVALVTKLAFNKEPKSQVE</sequence>
<feature type="compositionally biased region" description="Polar residues" evidence="1">
    <location>
        <begin position="444"/>
        <end position="453"/>
    </location>
</feature>
<dbReference type="AlphaFoldDB" id="A0A103XZJ0"/>
<accession>A0A103XZJ0</accession>
<dbReference type="PANTHER" id="PTHR12121:SF85">
    <property type="entry name" value="CARBON CATABOLITE REPRESSOR PROTEIN 4 HOMOLOG 6"/>
    <property type="match status" value="1"/>
</dbReference>
<name>A0A103XZJ0_CYNCS</name>
<dbReference type="Gene3D" id="3.60.10.10">
    <property type="entry name" value="Endonuclease/exonuclease/phosphatase"/>
    <property type="match status" value="2"/>
</dbReference>
<organism evidence="3 4">
    <name type="scientific">Cynara cardunculus var. scolymus</name>
    <name type="common">Globe artichoke</name>
    <name type="synonym">Cynara scolymus</name>
    <dbReference type="NCBI Taxonomy" id="59895"/>
    <lineage>
        <taxon>Eukaryota</taxon>
        <taxon>Viridiplantae</taxon>
        <taxon>Streptophyta</taxon>
        <taxon>Embryophyta</taxon>
        <taxon>Tracheophyta</taxon>
        <taxon>Spermatophyta</taxon>
        <taxon>Magnoliopsida</taxon>
        <taxon>eudicotyledons</taxon>
        <taxon>Gunneridae</taxon>
        <taxon>Pentapetalae</taxon>
        <taxon>asterids</taxon>
        <taxon>campanulids</taxon>
        <taxon>Asterales</taxon>
        <taxon>Asteraceae</taxon>
        <taxon>Carduoideae</taxon>
        <taxon>Cardueae</taxon>
        <taxon>Carduinae</taxon>
        <taxon>Cynara</taxon>
    </lineage>
</organism>
<dbReference type="Pfam" id="PF03372">
    <property type="entry name" value="Exo_endo_phos"/>
    <property type="match status" value="1"/>
</dbReference>
<feature type="compositionally biased region" description="Basic and acidic residues" evidence="1">
    <location>
        <begin position="497"/>
        <end position="514"/>
    </location>
</feature>
<dbReference type="InterPro" id="IPR005135">
    <property type="entry name" value="Endo/exonuclease/phosphatase"/>
</dbReference>
<feature type="compositionally biased region" description="Polar residues" evidence="1">
    <location>
        <begin position="472"/>
        <end position="481"/>
    </location>
</feature>
<dbReference type="Gramene" id="KVH99749">
    <property type="protein sequence ID" value="KVH99749"/>
    <property type="gene ID" value="Ccrd_021982"/>
</dbReference>
<keyword evidence="3" id="KW-0378">Hydrolase</keyword>
<feature type="compositionally biased region" description="Low complexity" evidence="1">
    <location>
        <begin position="76"/>
        <end position="92"/>
    </location>
</feature>
<dbReference type="GO" id="GO:0004519">
    <property type="term" value="F:endonuclease activity"/>
    <property type="evidence" value="ECO:0007669"/>
    <property type="project" value="UniProtKB-KW"/>
</dbReference>
<feature type="compositionally biased region" description="Basic and acidic residues" evidence="1">
    <location>
        <begin position="57"/>
        <end position="66"/>
    </location>
</feature>
<evidence type="ECO:0000313" key="4">
    <source>
        <dbReference type="Proteomes" id="UP000243975"/>
    </source>
</evidence>
<dbReference type="Proteomes" id="UP000243975">
    <property type="component" value="Unassembled WGS sequence"/>
</dbReference>
<dbReference type="InterPro" id="IPR036691">
    <property type="entry name" value="Endo/exonu/phosph_ase_sf"/>
</dbReference>
<dbReference type="SUPFAM" id="SSF56219">
    <property type="entry name" value="DNase I-like"/>
    <property type="match status" value="1"/>
</dbReference>
<evidence type="ECO:0000313" key="3">
    <source>
        <dbReference type="EMBL" id="KVH99749.1"/>
    </source>
</evidence>
<feature type="region of interest" description="Disordered" evidence="1">
    <location>
        <begin position="1"/>
        <end position="191"/>
    </location>
</feature>
<keyword evidence="3" id="KW-0255">Endonuclease</keyword>
<evidence type="ECO:0000259" key="2">
    <source>
        <dbReference type="Pfam" id="PF03372"/>
    </source>
</evidence>
<dbReference type="PANTHER" id="PTHR12121">
    <property type="entry name" value="CARBON CATABOLITE REPRESSOR PROTEIN 4"/>
    <property type="match status" value="1"/>
</dbReference>
<gene>
    <name evidence="3" type="ORF">Ccrd_021982</name>
</gene>
<dbReference type="GO" id="GO:0000175">
    <property type="term" value="F:3'-5'-RNA exonuclease activity"/>
    <property type="evidence" value="ECO:0007669"/>
    <property type="project" value="TreeGrafter"/>
</dbReference>
<dbReference type="InterPro" id="IPR050410">
    <property type="entry name" value="CCR4/nocturin_mRNA_transcr"/>
</dbReference>
<keyword evidence="3" id="KW-0540">Nuclease</keyword>
<feature type="compositionally biased region" description="Polar residues" evidence="1">
    <location>
        <begin position="1"/>
        <end position="12"/>
    </location>
</feature>
<dbReference type="OMA" id="ESCSHRV"/>
<evidence type="ECO:0000256" key="1">
    <source>
        <dbReference type="SAM" id="MobiDB-lite"/>
    </source>
</evidence>
<feature type="domain" description="Endonuclease/exonuclease/phosphatase" evidence="2">
    <location>
        <begin position="204"/>
        <end position="560"/>
    </location>
</feature>
<reference evidence="3 4" key="1">
    <citation type="journal article" date="2016" name="Sci. Rep.">
        <title>The genome sequence of the outbreeding globe artichoke constructed de novo incorporating a phase-aware low-pass sequencing strategy of F1 progeny.</title>
        <authorList>
            <person name="Scaglione D."/>
            <person name="Reyes-Chin-Wo S."/>
            <person name="Acquadro A."/>
            <person name="Froenicke L."/>
            <person name="Portis E."/>
            <person name="Beitel C."/>
            <person name="Tirone M."/>
            <person name="Mauro R."/>
            <person name="Lo Monaco A."/>
            <person name="Mauromicale G."/>
            <person name="Faccioli P."/>
            <person name="Cattivelli L."/>
            <person name="Rieseberg L."/>
            <person name="Michelmore R."/>
            <person name="Lanteri S."/>
        </authorList>
    </citation>
    <scope>NUCLEOTIDE SEQUENCE [LARGE SCALE GENOMIC DNA]</scope>
    <source>
        <strain evidence="3">2C</strain>
    </source>
</reference>
<feature type="region of interest" description="Disordered" evidence="1">
    <location>
        <begin position="444"/>
        <end position="522"/>
    </location>
</feature>
<feature type="compositionally biased region" description="Basic and acidic residues" evidence="1">
    <location>
        <begin position="454"/>
        <end position="468"/>
    </location>
</feature>
<feature type="compositionally biased region" description="Low complexity" evidence="1">
    <location>
        <begin position="142"/>
        <end position="158"/>
    </location>
</feature>
<proteinExistence type="predicted"/>
<comment type="caution">
    <text evidence="3">The sequence shown here is derived from an EMBL/GenBank/DDBJ whole genome shotgun (WGS) entry which is preliminary data.</text>
</comment>
<protein>
    <submittedName>
        <fullName evidence="3">Endonuclease/exonuclease/phosphatase</fullName>
    </submittedName>
</protein>
<feature type="compositionally biased region" description="Low complexity" evidence="1">
    <location>
        <begin position="123"/>
        <end position="134"/>
    </location>
</feature>